<keyword evidence="3" id="KW-1185">Reference proteome</keyword>
<protein>
    <submittedName>
        <fullName evidence="2">Uncharacterized protein</fullName>
    </submittedName>
</protein>
<evidence type="ECO:0000256" key="1">
    <source>
        <dbReference type="SAM" id="MobiDB-lite"/>
    </source>
</evidence>
<dbReference type="AlphaFoldDB" id="A0AAD5LDC1"/>
<dbReference type="EMBL" id="JAKCXM010000425">
    <property type="protein sequence ID" value="KAJ0394228.1"/>
    <property type="molecule type" value="Genomic_DNA"/>
</dbReference>
<accession>A0AAD5LDC1</accession>
<proteinExistence type="predicted"/>
<organism evidence="2 3">
    <name type="scientific">Pythium insidiosum</name>
    <name type="common">Pythiosis disease agent</name>
    <dbReference type="NCBI Taxonomy" id="114742"/>
    <lineage>
        <taxon>Eukaryota</taxon>
        <taxon>Sar</taxon>
        <taxon>Stramenopiles</taxon>
        <taxon>Oomycota</taxon>
        <taxon>Peronosporomycetes</taxon>
        <taxon>Pythiales</taxon>
        <taxon>Pythiaceae</taxon>
        <taxon>Pythium</taxon>
    </lineage>
</organism>
<dbReference type="Proteomes" id="UP001209570">
    <property type="component" value="Unassembled WGS sequence"/>
</dbReference>
<evidence type="ECO:0000313" key="2">
    <source>
        <dbReference type="EMBL" id="KAJ0394228.1"/>
    </source>
</evidence>
<evidence type="ECO:0000313" key="3">
    <source>
        <dbReference type="Proteomes" id="UP001209570"/>
    </source>
</evidence>
<feature type="compositionally biased region" description="Polar residues" evidence="1">
    <location>
        <begin position="1"/>
        <end position="25"/>
    </location>
</feature>
<name>A0AAD5LDC1_PYTIN</name>
<gene>
    <name evidence="2" type="ORF">P43SY_003567</name>
</gene>
<sequence length="72" mass="7550">MGSSTSKMTSSLDKSTATATGQKNTDVAAAKQARLDQGTRTVGPDVAMLSQEGERLADSQLSTQALVHSRIR</sequence>
<comment type="caution">
    <text evidence="2">The sequence shown here is derived from an EMBL/GenBank/DDBJ whole genome shotgun (WGS) entry which is preliminary data.</text>
</comment>
<reference evidence="2" key="1">
    <citation type="submission" date="2021-12" db="EMBL/GenBank/DDBJ databases">
        <title>Prjna785345.</title>
        <authorList>
            <person name="Rujirawat T."/>
            <person name="Krajaejun T."/>
        </authorList>
    </citation>
    <scope>NUCLEOTIDE SEQUENCE</scope>
    <source>
        <strain evidence="2">Pi057C3</strain>
    </source>
</reference>
<feature type="region of interest" description="Disordered" evidence="1">
    <location>
        <begin position="1"/>
        <end position="72"/>
    </location>
</feature>